<dbReference type="PROSITE" id="PS50234">
    <property type="entry name" value="VWFA"/>
    <property type="match status" value="1"/>
</dbReference>
<reference evidence="7 8" key="1">
    <citation type="submission" date="2017-10" db="EMBL/GenBank/DDBJ databases">
        <title>Novel microbial diversity and functional potential in the marine mammal oral microbiome.</title>
        <authorList>
            <person name="Dudek N.K."/>
            <person name="Sun C.L."/>
            <person name="Burstein D."/>
            <person name="Kantor R.S."/>
            <person name="Aliaga Goltsman D.S."/>
            <person name="Bik E.M."/>
            <person name="Thomas B.C."/>
            <person name="Banfield J.F."/>
            <person name="Relman D.A."/>
        </authorList>
    </citation>
    <scope>NUCLEOTIDE SEQUENCE [LARGE SCALE GENOMIC DNA]</scope>
    <source>
        <strain evidence="7">DOLJORAL78_47_16</strain>
    </source>
</reference>
<dbReference type="SUPFAM" id="SSF53300">
    <property type="entry name" value="vWA-like"/>
    <property type="match status" value="1"/>
</dbReference>
<dbReference type="Pfam" id="PF07584">
    <property type="entry name" value="BatA"/>
    <property type="match status" value="1"/>
</dbReference>
<dbReference type="InterPro" id="IPR024163">
    <property type="entry name" value="Aerotolerance_reg_N"/>
</dbReference>
<gene>
    <name evidence="7" type="ORF">CSA56_17860</name>
</gene>
<evidence type="ECO:0000256" key="4">
    <source>
        <dbReference type="ARBA" id="ARBA00023136"/>
    </source>
</evidence>
<keyword evidence="1" id="KW-1003">Cell membrane</keyword>
<dbReference type="Pfam" id="PF00092">
    <property type="entry name" value="VWA"/>
    <property type="match status" value="1"/>
</dbReference>
<organism evidence="7 8">
    <name type="scientific">candidate division KSB3 bacterium</name>
    <dbReference type="NCBI Taxonomy" id="2044937"/>
    <lineage>
        <taxon>Bacteria</taxon>
        <taxon>candidate division KSB3</taxon>
    </lineage>
</organism>
<feature type="transmembrane region" description="Helical" evidence="5">
    <location>
        <begin position="52"/>
        <end position="72"/>
    </location>
</feature>
<feature type="domain" description="VWFA" evidence="6">
    <location>
        <begin position="89"/>
        <end position="283"/>
    </location>
</feature>
<dbReference type="PANTHER" id="PTHR22550">
    <property type="entry name" value="SPORE GERMINATION PROTEIN"/>
    <property type="match status" value="1"/>
</dbReference>
<sequence length="329" mass="36626">MRFAHLLFLLVLLIVPFLVKQFQKRQNKKQGSIRFSNVSGLKSTIPSGLTRFYSLLPMLRIITIILLILALARPQSDKGDESITTEGIDIILTLDVSGSMQAEDFQPNRLEAAKLVAADFIRGRKNDRIGLVVFAGHSATQIPLTLDYEIVLSSLEKVRIGMLQEDGTAIGMAIANSVNRLRSSEAKSKVVILLTDGVNNKGEIDPLTAANLAKAMEQRIYTIGAGSKGQAYITIDDPFFGKQRRAIQADLDEEMLQEVAEMTGGAYFRATDEKSLAGIYDEIEQLEKSKIAVKQYKEYIELFPYFVYAALGLLCLEIILMNTRFRKVP</sequence>
<dbReference type="PANTHER" id="PTHR22550:SF5">
    <property type="entry name" value="LEUCINE ZIPPER PROTEIN 4"/>
    <property type="match status" value="1"/>
</dbReference>
<comment type="caution">
    <text evidence="7">The sequence shown here is derived from an EMBL/GenBank/DDBJ whole genome shotgun (WGS) entry which is preliminary data.</text>
</comment>
<name>A0A2G6K9X4_9BACT</name>
<evidence type="ECO:0000256" key="5">
    <source>
        <dbReference type="SAM" id="Phobius"/>
    </source>
</evidence>
<protein>
    <submittedName>
        <fullName evidence="7">Aerotolerance regulator BatA</fullName>
    </submittedName>
</protein>
<dbReference type="InterPro" id="IPR050768">
    <property type="entry name" value="UPF0353/GerABKA_families"/>
</dbReference>
<dbReference type="PRINTS" id="PR00453">
    <property type="entry name" value="VWFADOMAIN"/>
</dbReference>
<dbReference type="Gene3D" id="3.40.50.410">
    <property type="entry name" value="von Willebrand factor, type A domain"/>
    <property type="match status" value="1"/>
</dbReference>
<evidence type="ECO:0000259" key="6">
    <source>
        <dbReference type="PROSITE" id="PS50234"/>
    </source>
</evidence>
<evidence type="ECO:0000313" key="8">
    <source>
        <dbReference type="Proteomes" id="UP000230821"/>
    </source>
</evidence>
<dbReference type="InterPro" id="IPR002035">
    <property type="entry name" value="VWF_A"/>
</dbReference>
<dbReference type="EMBL" id="PDSK01000138">
    <property type="protein sequence ID" value="PIE31589.1"/>
    <property type="molecule type" value="Genomic_DNA"/>
</dbReference>
<evidence type="ECO:0000256" key="3">
    <source>
        <dbReference type="ARBA" id="ARBA00022989"/>
    </source>
</evidence>
<dbReference type="SMART" id="SM00327">
    <property type="entry name" value="VWA"/>
    <property type="match status" value="1"/>
</dbReference>
<dbReference type="InterPro" id="IPR011933">
    <property type="entry name" value="Double_TM_dom"/>
</dbReference>
<keyword evidence="3 5" id="KW-1133">Transmembrane helix</keyword>
<evidence type="ECO:0000256" key="2">
    <source>
        <dbReference type="ARBA" id="ARBA00022692"/>
    </source>
</evidence>
<accession>A0A2G6K9X4</accession>
<feature type="transmembrane region" description="Helical" evidence="5">
    <location>
        <begin position="302"/>
        <end position="321"/>
    </location>
</feature>
<evidence type="ECO:0000256" key="1">
    <source>
        <dbReference type="ARBA" id="ARBA00022475"/>
    </source>
</evidence>
<dbReference type="InterPro" id="IPR036465">
    <property type="entry name" value="vWFA_dom_sf"/>
</dbReference>
<dbReference type="InterPro" id="IPR033881">
    <property type="entry name" value="vWA_BatA_type"/>
</dbReference>
<keyword evidence="2 5" id="KW-0812">Transmembrane</keyword>
<dbReference type="CDD" id="cd01467">
    <property type="entry name" value="vWA_BatA_type"/>
    <property type="match status" value="1"/>
</dbReference>
<dbReference type="Proteomes" id="UP000230821">
    <property type="component" value="Unassembled WGS sequence"/>
</dbReference>
<evidence type="ECO:0000313" key="7">
    <source>
        <dbReference type="EMBL" id="PIE31589.1"/>
    </source>
</evidence>
<proteinExistence type="predicted"/>
<dbReference type="NCBIfam" id="TIGR02226">
    <property type="entry name" value="two_anch"/>
    <property type="match status" value="1"/>
</dbReference>
<keyword evidence="4 5" id="KW-0472">Membrane</keyword>
<dbReference type="AlphaFoldDB" id="A0A2G6K9X4"/>